<keyword evidence="7" id="KW-0479">Metal-binding</keyword>
<feature type="binding site" evidence="7">
    <location>
        <position position="314"/>
    </location>
    <ligand>
        <name>Zn(2+)</name>
        <dbReference type="ChEBI" id="CHEBI:29105"/>
    </ligand>
</feature>
<dbReference type="Gene3D" id="3.20.20.105">
    <property type="entry name" value="Queuine tRNA-ribosyltransferase-like"/>
    <property type="match status" value="1"/>
</dbReference>
<dbReference type="GO" id="GO:0046872">
    <property type="term" value="F:metal ion binding"/>
    <property type="evidence" value="ECO:0007669"/>
    <property type="project" value="UniProtKB-KW"/>
</dbReference>
<evidence type="ECO:0000256" key="4">
    <source>
        <dbReference type="ARBA" id="ARBA00022694"/>
    </source>
</evidence>
<feature type="binding site" evidence="7">
    <location>
        <begin position="92"/>
        <end position="96"/>
    </location>
    <ligand>
        <name>substrate</name>
    </ligand>
</feature>
<feature type="binding site" evidence="7">
    <location>
        <position position="146"/>
    </location>
    <ligand>
        <name>substrate</name>
    </ligand>
</feature>
<name>A0A0S4ND72_9BACT</name>
<dbReference type="FunFam" id="3.20.20.105:FF:000001">
    <property type="entry name" value="Queuine tRNA-ribosyltransferase"/>
    <property type="match status" value="1"/>
</dbReference>
<evidence type="ECO:0000259" key="8">
    <source>
        <dbReference type="Pfam" id="PF01702"/>
    </source>
</evidence>
<keyword evidence="5 7" id="KW-0671">Queuosine biosynthesis</keyword>
<dbReference type="STRING" id="1643428.GCA_001442855_01960"/>
<sequence>MLKFELVAVDGKTSARAGLIYTDHGIIETPVFMPVGTQATVKAVEQRELIEIGAQIILGNAYHLYLRPGIEVIRKAGGLHKFMNWERAILTDSGGFQIFSLAQFRKITKEGVRFQSHIDGSYHFFTPESVIEIQRVLGSDIMMCLDECTPYPCDFEYAFKSNQLTIEWAKRAKEKFEKTEPLYGHSQFLFGIVQGSVYPEIRAKSAEELIKLDFDGYAIGGLAVGEPVDVMYQITEFTASLLPVNKPRYLMGVGTPENIIESISRGIDMFDCVIPTRNGRNATLYTRNGKFSIKNAVYKDDFSPVDPECDCYTCKNFTRAYLRHLFNADEILALQLASIHNLAFYFWLVQEARRHIISGDFAEWKNHFLVRSQNKTNSKTD</sequence>
<evidence type="ECO:0000256" key="2">
    <source>
        <dbReference type="ARBA" id="ARBA00022676"/>
    </source>
</evidence>
<dbReference type="EC" id="2.4.2.29" evidence="7"/>
<feature type="active site" description="Nucleophile" evidence="7">
    <location>
        <position position="271"/>
    </location>
</feature>
<evidence type="ECO:0000256" key="7">
    <source>
        <dbReference type="HAMAP-Rule" id="MF_00168"/>
    </source>
</evidence>
<dbReference type="AlphaFoldDB" id="A0A0S4ND72"/>
<evidence type="ECO:0000313" key="10">
    <source>
        <dbReference type="Proteomes" id="UP000320623"/>
    </source>
</evidence>
<dbReference type="PANTHER" id="PTHR46499">
    <property type="entry name" value="QUEUINE TRNA-RIBOSYLTRANSFERASE"/>
    <property type="match status" value="1"/>
</dbReference>
<keyword evidence="3 7" id="KW-0808">Transferase</keyword>
<reference evidence="10" key="1">
    <citation type="submission" date="2015-11" db="EMBL/GenBank/DDBJ databases">
        <authorList>
            <person name="Varghese N."/>
        </authorList>
    </citation>
    <scope>NUCLEOTIDE SEQUENCE [LARGE SCALE GENOMIC DNA]</scope>
</reference>
<dbReference type="HAMAP" id="MF_00168">
    <property type="entry name" value="Q_tRNA_Tgt"/>
    <property type="match status" value="1"/>
</dbReference>
<comment type="cofactor">
    <cofactor evidence="7">
        <name>Zn(2+)</name>
        <dbReference type="ChEBI" id="CHEBI:29105"/>
    </cofactor>
    <text evidence="7">Binds 1 zinc ion per subunit.</text>
</comment>
<keyword evidence="10" id="KW-1185">Reference proteome</keyword>
<feature type="region of interest" description="RNA binding" evidence="7">
    <location>
        <begin position="252"/>
        <end position="258"/>
    </location>
</feature>
<feature type="binding site" evidence="7">
    <location>
        <position position="194"/>
    </location>
    <ligand>
        <name>substrate</name>
    </ligand>
</feature>
<dbReference type="Pfam" id="PF01702">
    <property type="entry name" value="TGT"/>
    <property type="match status" value="1"/>
</dbReference>
<gene>
    <name evidence="7" type="primary">tgt</name>
    <name evidence="9" type="ORF">JGI1_02000</name>
</gene>
<feature type="binding site" evidence="7">
    <location>
        <position position="340"/>
    </location>
    <ligand>
        <name>Zn(2+)</name>
        <dbReference type="ChEBI" id="CHEBI:29105"/>
    </ligand>
</feature>
<evidence type="ECO:0000256" key="3">
    <source>
        <dbReference type="ARBA" id="ARBA00022679"/>
    </source>
</evidence>
<dbReference type="SUPFAM" id="SSF51713">
    <property type="entry name" value="tRNA-guanine transglycosylase"/>
    <property type="match status" value="1"/>
</dbReference>
<dbReference type="InterPro" id="IPR002616">
    <property type="entry name" value="tRNA_ribo_trans-like"/>
</dbReference>
<proteinExistence type="inferred from homology"/>
<dbReference type="Proteomes" id="UP000320623">
    <property type="component" value="Unassembled WGS sequence"/>
</dbReference>
<dbReference type="PANTHER" id="PTHR46499:SF1">
    <property type="entry name" value="QUEUINE TRNA-RIBOSYLTRANSFERASE"/>
    <property type="match status" value="1"/>
</dbReference>
<dbReference type="InterPro" id="IPR050076">
    <property type="entry name" value="ArchSynthase1/Queuine_TRR"/>
</dbReference>
<evidence type="ECO:0000256" key="1">
    <source>
        <dbReference type="ARBA" id="ARBA00004691"/>
    </source>
</evidence>
<evidence type="ECO:0000256" key="6">
    <source>
        <dbReference type="ARBA" id="ARBA00050112"/>
    </source>
</evidence>
<dbReference type="NCBIfam" id="TIGR00449">
    <property type="entry name" value="tgt_general"/>
    <property type="match status" value="1"/>
</dbReference>
<keyword evidence="4 7" id="KW-0819">tRNA processing</keyword>
<comment type="subunit">
    <text evidence="7">Homodimer. Within each dimer, one monomer is responsible for RNA recognition and catalysis, while the other monomer binds to the replacement base PreQ1.</text>
</comment>
<accession>A0A0S4ND72</accession>
<dbReference type="InterPro" id="IPR036511">
    <property type="entry name" value="TGT-like_sf"/>
</dbReference>
<dbReference type="GO" id="GO:0005829">
    <property type="term" value="C:cytosol"/>
    <property type="evidence" value="ECO:0007669"/>
    <property type="project" value="TreeGrafter"/>
</dbReference>
<dbReference type="GO" id="GO:0008616">
    <property type="term" value="P:tRNA queuosine(34) biosynthetic process"/>
    <property type="evidence" value="ECO:0007669"/>
    <property type="project" value="UniProtKB-UniRule"/>
</dbReference>
<feature type="domain" description="tRNA-guanine(15) transglycosylase-like" evidence="8">
    <location>
        <begin position="14"/>
        <end position="371"/>
    </location>
</feature>
<dbReference type="InterPro" id="IPR004803">
    <property type="entry name" value="TGT"/>
</dbReference>
<feature type="binding site" evidence="7">
    <location>
        <position position="309"/>
    </location>
    <ligand>
        <name>Zn(2+)</name>
        <dbReference type="ChEBI" id="CHEBI:29105"/>
    </ligand>
</feature>
<dbReference type="EMBL" id="FAOO01000018">
    <property type="protein sequence ID" value="CUU08129.1"/>
    <property type="molecule type" value="Genomic_DNA"/>
</dbReference>
<evidence type="ECO:0000313" key="9">
    <source>
        <dbReference type="EMBL" id="CUU08129.1"/>
    </source>
</evidence>
<comment type="pathway">
    <text evidence="1 7">tRNA modification; tRNA-queuosine biosynthesis.</text>
</comment>
<comment type="catalytic activity">
    <reaction evidence="6 7">
        <text>7-aminomethyl-7-carbaguanine + guanosine(34) in tRNA = 7-aminomethyl-7-carbaguanosine(34) in tRNA + guanine</text>
        <dbReference type="Rhea" id="RHEA:24104"/>
        <dbReference type="Rhea" id="RHEA-COMP:10341"/>
        <dbReference type="Rhea" id="RHEA-COMP:10342"/>
        <dbReference type="ChEBI" id="CHEBI:16235"/>
        <dbReference type="ChEBI" id="CHEBI:58703"/>
        <dbReference type="ChEBI" id="CHEBI:74269"/>
        <dbReference type="ChEBI" id="CHEBI:82833"/>
        <dbReference type="EC" id="2.4.2.29"/>
    </reaction>
</comment>
<keyword evidence="7" id="KW-0862">Zinc</keyword>
<feature type="binding site" evidence="7">
    <location>
        <position position="311"/>
    </location>
    <ligand>
        <name>Zn(2+)</name>
        <dbReference type="ChEBI" id="CHEBI:29105"/>
    </ligand>
</feature>
<protein>
    <recommendedName>
        <fullName evidence="7">Queuine tRNA-ribosyltransferase</fullName>
        <ecNumber evidence="7">2.4.2.29</ecNumber>
    </recommendedName>
    <alternativeName>
        <fullName evidence="7">Guanine insertion enzyme</fullName>
    </alternativeName>
    <alternativeName>
        <fullName evidence="7">tRNA-guanine transglycosylase</fullName>
    </alternativeName>
</protein>
<feature type="active site" description="Proton acceptor" evidence="7">
    <location>
        <position position="92"/>
    </location>
</feature>
<comment type="function">
    <text evidence="7">Catalyzes the base-exchange of a guanine (G) residue with the queuine precursor 7-aminomethyl-7-deazaguanine (PreQ1) at position 34 (anticodon wobble position) in tRNAs with GU(N) anticodons (tRNA-Asp, -Asn, -His and -Tyr). Catalysis occurs through a double-displacement mechanism. The nucleophile active site attacks the C1' of nucleotide 34 to detach the guanine base from the RNA, forming a covalent enzyme-RNA intermediate. The proton acceptor active site deprotonates the incoming PreQ1, allowing a nucleophilic attack on the C1' of the ribose to form the product. After dissociation, two additional enzymatic reactions on the tRNA convert PreQ1 to queuine (Q), resulting in the hypermodified nucleoside queuosine (7-(((4,5-cis-dihydroxy-2-cyclopenten-1-yl)amino)methyl)-7-deazaguanosine).</text>
</comment>
<dbReference type="GO" id="GO:0008479">
    <property type="term" value="F:tRNA-guanosine(34) queuine transglycosylase activity"/>
    <property type="evidence" value="ECO:0007669"/>
    <property type="project" value="UniProtKB-UniRule"/>
</dbReference>
<comment type="similarity">
    <text evidence="7">Belongs to the queuine tRNA-ribosyltransferase family.</text>
</comment>
<dbReference type="NCBIfam" id="TIGR00430">
    <property type="entry name" value="Q_tRNA_tgt"/>
    <property type="match status" value="1"/>
</dbReference>
<feature type="binding site" evidence="7">
    <location>
        <position position="221"/>
    </location>
    <ligand>
        <name>substrate</name>
    </ligand>
</feature>
<keyword evidence="2 7" id="KW-0328">Glycosyltransferase</keyword>
<dbReference type="UniPathway" id="UPA00392"/>
<dbReference type="OrthoDB" id="9805417at2"/>
<evidence type="ECO:0000256" key="5">
    <source>
        <dbReference type="ARBA" id="ARBA00022785"/>
    </source>
</evidence>
<organism evidence="9 10">
    <name type="scientific">Candidatus Thermokryptus mobilis</name>
    <dbReference type="NCBI Taxonomy" id="1643428"/>
    <lineage>
        <taxon>Bacteria</taxon>
        <taxon>Pseudomonadati</taxon>
        <taxon>Candidatus Kryptoniota</taxon>
        <taxon>Candidatus Thermokryptus</taxon>
    </lineage>
</organism>
<feature type="region of interest" description="RNA binding; important for wobble base 34 recognition" evidence="7">
    <location>
        <begin position="276"/>
        <end position="280"/>
    </location>
</feature>